<evidence type="ECO:0000256" key="3">
    <source>
        <dbReference type="SAM" id="Phobius"/>
    </source>
</evidence>
<keyword evidence="3" id="KW-0472">Membrane</keyword>
<feature type="transmembrane region" description="Helical" evidence="3">
    <location>
        <begin position="35"/>
        <end position="53"/>
    </location>
</feature>
<keyword evidence="3" id="KW-1133">Transmembrane helix</keyword>
<reference evidence="4 5" key="1">
    <citation type="submission" date="2019-02" db="EMBL/GenBank/DDBJ databases">
        <title>Deep-cultivation of Planctomycetes and their phenomic and genomic characterization uncovers novel biology.</title>
        <authorList>
            <person name="Wiegand S."/>
            <person name="Jogler M."/>
            <person name="Boedeker C."/>
            <person name="Pinto D."/>
            <person name="Vollmers J."/>
            <person name="Rivas-Marin E."/>
            <person name="Kohn T."/>
            <person name="Peeters S.H."/>
            <person name="Heuer A."/>
            <person name="Rast P."/>
            <person name="Oberbeckmann S."/>
            <person name="Bunk B."/>
            <person name="Jeske O."/>
            <person name="Meyerdierks A."/>
            <person name="Storesund J.E."/>
            <person name="Kallscheuer N."/>
            <person name="Luecker S."/>
            <person name="Lage O.M."/>
            <person name="Pohl T."/>
            <person name="Merkel B.J."/>
            <person name="Hornburger P."/>
            <person name="Mueller R.-W."/>
            <person name="Bruemmer F."/>
            <person name="Labrenz M."/>
            <person name="Spormann A.M."/>
            <person name="Op den Camp H."/>
            <person name="Overmann J."/>
            <person name="Amann R."/>
            <person name="Jetten M.S.M."/>
            <person name="Mascher T."/>
            <person name="Medema M.H."/>
            <person name="Devos D.P."/>
            <person name="Kaster A.-K."/>
            <person name="Ovreas L."/>
            <person name="Rohde M."/>
            <person name="Galperin M.Y."/>
            <person name="Jogler C."/>
        </authorList>
    </citation>
    <scope>NUCLEOTIDE SEQUENCE [LARGE SCALE GENOMIC DNA]</scope>
    <source>
        <strain evidence="4 5">Pan44</strain>
    </source>
</reference>
<evidence type="ECO:0000256" key="2">
    <source>
        <dbReference type="SAM" id="MobiDB-lite"/>
    </source>
</evidence>
<dbReference type="AlphaFoldDB" id="A0A517SHD6"/>
<keyword evidence="3" id="KW-0812">Transmembrane</keyword>
<organism evidence="4 5">
    <name type="scientific">Caulifigura coniformis</name>
    <dbReference type="NCBI Taxonomy" id="2527983"/>
    <lineage>
        <taxon>Bacteria</taxon>
        <taxon>Pseudomonadati</taxon>
        <taxon>Planctomycetota</taxon>
        <taxon>Planctomycetia</taxon>
        <taxon>Planctomycetales</taxon>
        <taxon>Planctomycetaceae</taxon>
        <taxon>Caulifigura</taxon>
    </lineage>
</organism>
<protein>
    <submittedName>
        <fullName evidence="4">Uncharacterized protein</fullName>
    </submittedName>
</protein>
<proteinExistence type="predicted"/>
<feature type="compositionally biased region" description="Low complexity" evidence="2">
    <location>
        <begin position="483"/>
        <end position="499"/>
    </location>
</feature>
<evidence type="ECO:0000313" key="4">
    <source>
        <dbReference type="EMBL" id="QDT55539.1"/>
    </source>
</evidence>
<feature type="coiled-coil region" evidence="1">
    <location>
        <begin position="579"/>
        <end position="606"/>
    </location>
</feature>
<dbReference type="InParanoid" id="A0A517SHD6"/>
<dbReference type="Proteomes" id="UP000315700">
    <property type="component" value="Chromosome"/>
</dbReference>
<sequence length="747" mass="82250">MPPEAHRELSELRDRLAQRLIAVRRAMRGHFLAEGLAWFAAALVLVAAITLVLDWRLELSRPARIGMLLLAATGCAWLLYRRLLQPLLLPMSPLDVAAAIDRTHSGPASGRLASRVASVLELPDARVDPSSMSPELVVHAVRKNSQELENVSFSRHLNSRHLWLSLAAVAVAVAIPAGFAAAAPSVAKLWRDRWLLGSDRPWPHTTAIEVVGVRDGRLIVPRGESTGLQIKVTDTAEETETVWMRMQSDDGGDQTVTLNRFAAGDFRFDLPPLQQPANVTMWGGDGRAEPFRIEPLDRPKFTSLKLTATHPREKEVQAFDFTAGEGNVRLLPKTVARLEFETNVPVAEVRVKGDGTGPEGFVAIDDRHFAADWTHEGQVRLETVLVARDSGLESFPRPVSIGEKADRPPTVTLRHSGVRLRVTAQATIPVTLTVRDDYGLRNASLNVDVDGPSTPPPVDDEDPAKAGAKPEPASPVPSPVDPEPASAEASTEPSTSAPPKRGELTTPMFGPAEPAIELSVEQQTSVEIGALAVSPGQAVSVWAVADDDCYTGRQSATSRKITFKIVKDEELFREILLRQQQLRARLQKAYEQMLDLRERMKVAEIASDGANLLRSYLLTRREIAAVSREIGASLLEMRLNKLGGEESWRLIESTVTKPLARLQEQELERQKQGLETLVTSEPESMDSLIERQQAITDALKIILANMSQWDSFIDIINQVNSIIKIQEGARRMTEDLKSKQVESIFDN</sequence>
<gene>
    <name evidence="4" type="ORF">Pan44_35830</name>
</gene>
<name>A0A517SHD6_9PLAN</name>
<feature type="transmembrane region" description="Helical" evidence="3">
    <location>
        <begin position="162"/>
        <end position="183"/>
    </location>
</feature>
<feature type="transmembrane region" description="Helical" evidence="3">
    <location>
        <begin position="65"/>
        <end position="83"/>
    </location>
</feature>
<keyword evidence="5" id="KW-1185">Reference proteome</keyword>
<keyword evidence="1" id="KW-0175">Coiled coil</keyword>
<evidence type="ECO:0000313" key="5">
    <source>
        <dbReference type="Proteomes" id="UP000315700"/>
    </source>
</evidence>
<dbReference type="OrthoDB" id="220056at2"/>
<dbReference type="RefSeq" id="WP_145031420.1">
    <property type="nucleotide sequence ID" value="NZ_CP036271.1"/>
</dbReference>
<feature type="region of interest" description="Disordered" evidence="2">
    <location>
        <begin position="445"/>
        <end position="510"/>
    </location>
</feature>
<dbReference type="KEGG" id="ccos:Pan44_35830"/>
<evidence type="ECO:0000256" key="1">
    <source>
        <dbReference type="SAM" id="Coils"/>
    </source>
</evidence>
<feature type="compositionally biased region" description="Pro residues" evidence="2">
    <location>
        <begin position="472"/>
        <end position="482"/>
    </location>
</feature>
<dbReference type="EMBL" id="CP036271">
    <property type="protein sequence ID" value="QDT55539.1"/>
    <property type="molecule type" value="Genomic_DNA"/>
</dbReference>
<accession>A0A517SHD6</accession>